<dbReference type="Proteomes" id="UP001371456">
    <property type="component" value="Unassembled WGS sequence"/>
</dbReference>
<proteinExistence type="predicted"/>
<evidence type="ECO:0000313" key="1">
    <source>
        <dbReference type="EMBL" id="KAK6780254.1"/>
    </source>
</evidence>
<accession>A0AAN8T2N9</accession>
<name>A0AAN8T2N9_SOLBU</name>
<protein>
    <submittedName>
        <fullName evidence="1">Uncharacterized protein</fullName>
    </submittedName>
</protein>
<sequence length="99" mass="11397">MDIVYSESGETTIEGDVTRLEYNCGLIDTSDTLPLIETICNNPVDIFDGVNNLIITNRNQKEVMVNQIYIDKSTLKDVMKKYSIENRFQFLVERSNSIR</sequence>
<keyword evidence="2" id="KW-1185">Reference proteome</keyword>
<comment type="caution">
    <text evidence="1">The sequence shown here is derived from an EMBL/GenBank/DDBJ whole genome shotgun (WGS) entry which is preliminary data.</text>
</comment>
<reference evidence="1 2" key="1">
    <citation type="submission" date="2024-02" db="EMBL/GenBank/DDBJ databases">
        <title>de novo genome assembly of Solanum bulbocastanum strain 11H21.</title>
        <authorList>
            <person name="Hosaka A.J."/>
        </authorList>
    </citation>
    <scope>NUCLEOTIDE SEQUENCE [LARGE SCALE GENOMIC DNA]</scope>
    <source>
        <tissue evidence="1">Young leaves</tissue>
    </source>
</reference>
<dbReference type="AlphaFoldDB" id="A0AAN8T2N9"/>
<dbReference type="EMBL" id="JBANQN010000009">
    <property type="protein sequence ID" value="KAK6780254.1"/>
    <property type="molecule type" value="Genomic_DNA"/>
</dbReference>
<gene>
    <name evidence="1" type="ORF">RDI58_022438</name>
</gene>
<evidence type="ECO:0000313" key="2">
    <source>
        <dbReference type="Proteomes" id="UP001371456"/>
    </source>
</evidence>
<organism evidence="1 2">
    <name type="scientific">Solanum bulbocastanum</name>
    <name type="common">Wild potato</name>
    <dbReference type="NCBI Taxonomy" id="147425"/>
    <lineage>
        <taxon>Eukaryota</taxon>
        <taxon>Viridiplantae</taxon>
        <taxon>Streptophyta</taxon>
        <taxon>Embryophyta</taxon>
        <taxon>Tracheophyta</taxon>
        <taxon>Spermatophyta</taxon>
        <taxon>Magnoliopsida</taxon>
        <taxon>eudicotyledons</taxon>
        <taxon>Gunneridae</taxon>
        <taxon>Pentapetalae</taxon>
        <taxon>asterids</taxon>
        <taxon>lamiids</taxon>
        <taxon>Solanales</taxon>
        <taxon>Solanaceae</taxon>
        <taxon>Solanoideae</taxon>
        <taxon>Solaneae</taxon>
        <taxon>Solanum</taxon>
    </lineage>
</organism>